<keyword evidence="5" id="KW-0808">Transferase</keyword>
<evidence type="ECO:0000256" key="5">
    <source>
        <dbReference type="ARBA" id="ARBA00022679"/>
    </source>
</evidence>
<protein>
    <recommendedName>
        <fullName evidence="3">histidine kinase</fullName>
        <ecNumber evidence="3">2.7.13.3</ecNumber>
    </recommendedName>
</protein>
<dbReference type="InterPro" id="IPR000700">
    <property type="entry name" value="PAS-assoc_C"/>
</dbReference>
<dbReference type="Pfam" id="PF25487">
    <property type="entry name" value="ETR1_N"/>
    <property type="match status" value="1"/>
</dbReference>
<dbReference type="CDD" id="cd00082">
    <property type="entry name" value="HisKA"/>
    <property type="match status" value="1"/>
</dbReference>
<dbReference type="SUPFAM" id="SSF47384">
    <property type="entry name" value="Homodimeric domain of signal transducing histidine kinase"/>
    <property type="match status" value="1"/>
</dbReference>
<dbReference type="SUPFAM" id="SSF55874">
    <property type="entry name" value="ATPase domain of HSP90 chaperone/DNA topoisomerase II/histidine kinase"/>
    <property type="match status" value="1"/>
</dbReference>
<keyword evidence="8" id="KW-0418">Kinase</keyword>
<dbReference type="Gene3D" id="1.10.287.130">
    <property type="match status" value="1"/>
</dbReference>
<sequence>VILGFFLYKKKDAEFPFPGITLLFISFILSCGLTHLVDAVIFWEPVYKLSAVMRFITATVSIGTVFALIRVAPKVMQYKSPQELEKIVEERTDALKRANEKLATEIREKEAAKTESRLLLESLPIIAWITDAKGESIYVNGRWKEYTGLESNDDESWRKVVHPDDLEAGEKLWGHCVETGEDFIIEQRLAAKDGHYEWFLIKAMSVKDDSGRIIKWIGTDTNIHEQKQSEHKKDIFLNIASHELRTPLTSIKAYLELLREIIGEQKYEPVPSYIDKAYRSAEKLNALIAELLDVSRIQSGKVMLNIEEFDIDELIQEVIEIAQHECPTHEIVFEGRVSLKVLADKDRVEQIINNLLSNAIKYSPKADKVIVRTMTTDEHVQVDVVDFGVGIPADEQGKLFDQFYRSSDAARSANGLGMGLYISQEIARQHGGAIRVSSEPGHGATFSLILPLPDRS</sequence>
<gene>
    <name evidence="18" type="ORF">E1163_02800</name>
</gene>
<dbReference type="PROSITE" id="PS50112">
    <property type="entry name" value="PAS"/>
    <property type="match status" value="1"/>
</dbReference>
<feature type="domain" description="PAS" evidence="16">
    <location>
        <begin position="112"/>
        <end position="153"/>
    </location>
</feature>
<keyword evidence="4" id="KW-0597">Phosphoprotein</keyword>
<dbReference type="NCBIfam" id="TIGR00229">
    <property type="entry name" value="sensory_box"/>
    <property type="match status" value="1"/>
</dbReference>
<dbReference type="InterPro" id="IPR036890">
    <property type="entry name" value="HATPase_C_sf"/>
</dbReference>
<evidence type="ECO:0000256" key="8">
    <source>
        <dbReference type="ARBA" id="ARBA00022777"/>
    </source>
</evidence>
<evidence type="ECO:0000256" key="9">
    <source>
        <dbReference type="ARBA" id="ARBA00022840"/>
    </source>
</evidence>
<dbReference type="InterPro" id="IPR036097">
    <property type="entry name" value="HisK_dim/P_sf"/>
</dbReference>
<comment type="caution">
    <text evidence="18">The sequence shown here is derived from an EMBL/GenBank/DDBJ whole genome shotgun (WGS) entry which is preliminary data.</text>
</comment>
<keyword evidence="9" id="KW-0067">ATP-binding</keyword>
<reference evidence="18 19" key="1">
    <citation type="submission" date="2019-02" db="EMBL/GenBank/DDBJ databases">
        <authorList>
            <person name="Goldberg S.R."/>
            <person name="Haltli B.A."/>
            <person name="Correa H."/>
            <person name="Russell K.G."/>
        </authorList>
    </citation>
    <scope>NUCLEOTIDE SEQUENCE [LARGE SCALE GENOMIC DNA]</scope>
    <source>
        <strain evidence="18 19">JCM 16186</strain>
    </source>
</reference>
<dbReference type="InterPro" id="IPR003661">
    <property type="entry name" value="HisK_dim/P_dom"/>
</dbReference>
<dbReference type="PRINTS" id="PR00344">
    <property type="entry name" value="BCTRLSENSOR"/>
</dbReference>
<evidence type="ECO:0000259" key="15">
    <source>
        <dbReference type="PROSITE" id="PS50109"/>
    </source>
</evidence>
<evidence type="ECO:0000256" key="13">
    <source>
        <dbReference type="SAM" id="Coils"/>
    </source>
</evidence>
<feature type="transmembrane region" description="Helical" evidence="14">
    <location>
        <begin position="20"/>
        <end position="43"/>
    </location>
</feature>
<dbReference type="PANTHER" id="PTHR42878:SF7">
    <property type="entry name" value="SENSOR HISTIDINE KINASE GLRK"/>
    <property type="match status" value="1"/>
</dbReference>
<evidence type="ECO:0000256" key="2">
    <source>
        <dbReference type="ARBA" id="ARBA00004141"/>
    </source>
</evidence>
<keyword evidence="12 14" id="KW-0472">Membrane</keyword>
<comment type="catalytic activity">
    <reaction evidence="1">
        <text>ATP + protein L-histidine = ADP + protein N-phospho-L-histidine.</text>
        <dbReference type="EC" id="2.7.13.3"/>
    </reaction>
</comment>
<name>A0ABW9RIS1_9BACT</name>
<feature type="domain" description="Histidine kinase" evidence="15">
    <location>
        <begin position="239"/>
        <end position="454"/>
    </location>
</feature>
<dbReference type="InterPro" id="IPR005467">
    <property type="entry name" value="His_kinase_dom"/>
</dbReference>
<dbReference type="SUPFAM" id="SSF55785">
    <property type="entry name" value="PYP-like sensor domain (PAS domain)"/>
    <property type="match status" value="1"/>
</dbReference>
<organism evidence="18 19">
    <name type="scientific">Fulvivirga kasyanovii</name>
    <dbReference type="NCBI Taxonomy" id="396812"/>
    <lineage>
        <taxon>Bacteria</taxon>
        <taxon>Pseudomonadati</taxon>
        <taxon>Bacteroidota</taxon>
        <taxon>Cytophagia</taxon>
        <taxon>Cytophagales</taxon>
        <taxon>Fulvivirgaceae</taxon>
        <taxon>Fulvivirga</taxon>
    </lineage>
</organism>
<dbReference type="PROSITE" id="PS50109">
    <property type="entry name" value="HIS_KIN"/>
    <property type="match status" value="1"/>
</dbReference>
<evidence type="ECO:0000256" key="6">
    <source>
        <dbReference type="ARBA" id="ARBA00022692"/>
    </source>
</evidence>
<evidence type="ECO:0000256" key="10">
    <source>
        <dbReference type="ARBA" id="ARBA00022989"/>
    </source>
</evidence>
<evidence type="ECO:0000259" key="16">
    <source>
        <dbReference type="PROSITE" id="PS50112"/>
    </source>
</evidence>
<keyword evidence="11" id="KW-0902">Two-component regulatory system</keyword>
<dbReference type="Gene3D" id="3.30.450.20">
    <property type="entry name" value="PAS domain"/>
    <property type="match status" value="1"/>
</dbReference>
<comment type="subcellular location">
    <subcellularLocation>
        <location evidence="2">Membrane</location>
        <topology evidence="2">Multi-pass membrane protein</topology>
    </subcellularLocation>
</comment>
<dbReference type="InterPro" id="IPR004358">
    <property type="entry name" value="Sig_transdc_His_kin-like_C"/>
</dbReference>
<dbReference type="CDD" id="cd00075">
    <property type="entry name" value="HATPase"/>
    <property type="match status" value="1"/>
</dbReference>
<keyword evidence="19" id="KW-1185">Reference proteome</keyword>
<dbReference type="SMART" id="SM00086">
    <property type="entry name" value="PAC"/>
    <property type="match status" value="1"/>
</dbReference>
<dbReference type="SMART" id="SM00387">
    <property type="entry name" value="HATPase_c"/>
    <property type="match status" value="1"/>
</dbReference>
<keyword evidence="13" id="KW-0175">Coiled coil</keyword>
<dbReference type="InterPro" id="IPR013655">
    <property type="entry name" value="PAS_fold_3"/>
</dbReference>
<evidence type="ECO:0000256" key="1">
    <source>
        <dbReference type="ARBA" id="ARBA00000085"/>
    </source>
</evidence>
<dbReference type="RefSeq" id="WP_155169247.1">
    <property type="nucleotide sequence ID" value="NZ_SMLW01000320.1"/>
</dbReference>
<dbReference type="Proteomes" id="UP000798808">
    <property type="component" value="Unassembled WGS sequence"/>
</dbReference>
<dbReference type="InterPro" id="IPR003594">
    <property type="entry name" value="HATPase_dom"/>
</dbReference>
<dbReference type="EMBL" id="SMLW01000320">
    <property type="protein sequence ID" value="MTI23871.1"/>
    <property type="molecule type" value="Genomic_DNA"/>
</dbReference>
<accession>A0ABW9RIS1</accession>
<evidence type="ECO:0000313" key="18">
    <source>
        <dbReference type="EMBL" id="MTI23871.1"/>
    </source>
</evidence>
<dbReference type="PANTHER" id="PTHR42878">
    <property type="entry name" value="TWO-COMPONENT HISTIDINE KINASE"/>
    <property type="match status" value="1"/>
</dbReference>
<dbReference type="Pfam" id="PF08447">
    <property type="entry name" value="PAS_3"/>
    <property type="match status" value="1"/>
</dbReference>
<dbReference type="InterPro" id="IPR035965">
    <property type="entry name" value="PAS-like_dom_sf"/>
</dbReference>
<dbReference type="Gene3D" id="3.30.565.10">
    <property type="entry name" value="Histidine kinase-like ATPase, C-terminal domain"/>
    <property type="match status" value="1"/>
</dbReference>
<feature type="transmembrane region" description="Helical" evidence="14">
    <location>
        <begin position="49"/>
        <end position="69"/>
    </location>
</feature>
<feature type="coiled-coil region" evidence="13">
    <location>
        <begin position="88"/>
        <end position="115"/>
    </location>
</feature>
<evidence type="ECO:0000256" key="12">
    <source>
        <dbReference type="ARBA" id="ARBA00023136"/>
    </source>
</evidence>
<evidence type="ECO:0000256" key="3">
    <source>
        <dbReference type="ARBA" id="ARBA00012438"/>
    </source>
</evidence>
<evidence type="ECO:0000259" key="17">
    <source>
        <dbReference type="PROSITE" id="PS50113"/>
    </source>
</evidence>
<dbReference type="InterPro" id="IPR000014">
    <property type="entry name" value="PAS"/>
</dbReference>
<dbReference type="InterPro" id="IPR001610">
    <property type="entry name" value="PAC"/>
</dbReference>
<dbReference type="Pfam" id="PF00512">
    <property type="entry name" value="HisKA"/>
    <property type="match status" value="1"/>
</dbReference>
<proteinExistence type="predicted"/>
<evidence type="ECO:0000256" key="7">
    <source>
        <dbReference type="ARBA" id="ARBA00022741"/>
    </source>
</evidence>
<feature type="domain" description="PAC" evidence="17">
    <location>
        <begin position="183"/>
        <end position="235"/>
    </location>
</feature>
<dbReference type="PROSITE" id="PS50113">
    <property type="entry name" value="PAC"/>
    <property type="match status" value="1"/>
</dbReference>
<dbReference type="InterPro" id="IPR058544">
    <property type="entry name" value="ETR1_N"/>
</dbReference>
<keyword evidence="6 14" id="KW-0812">Transmembrane</keyword>
<dbReference type="EC" id="2.7.13.3" evidence="3"/>
<evidence type="ECO:0000256" key="4">
    <source>
        <dbReference type="ARBA" id="ARBA00022553"/>
    </source>
</evidence>
<feature type="non-terminal residue" evidence="18">
    <location>
        <position position="1"/>
    </location>
</feature>
<dbReference type="InterPro" id="IPR050351">
    <property type="entry name" value="BphY/WalK/GraS-like"/>
</dbReference>
<evidence type="ECO:0000313" key="19">
    <source>
        <dbReference type="Proteomes" id="UP000798808"/>
    </source>
</evidence>
<keyword evidence="10 14" id="KW-1133">Transmembrane helix</keyword>
<keyword evidence="7" id="KW-0547">Nucleotide-binding</keyword>
<dbReference type="SMART" id="SM00388">
    <property type="entry name" value="HisKA"/>
    <property type="match status" value="1"/>
</dbReference>
<evidence type="ECO:0000256" key="14">
    <source>
        <dbReference type="SAM" id="Phobius"/>
    </source>
</evidence>
<dbReference type="Pfam" id="PF02518">
    <property type="entry name" value="HATPase_c"/>
    <property type="match status" value="1"/>
</dbReference>
<dbReference type="CDD" id="cd00130">
    <property type="entry name" value="PAS"/>
    <property type="match status" value="1"/>
</dbReference>
<evidence type="ECO:0000256" key="11">
    <source>
        <dbReference type="ARBA" id="ARBA00023012"/>
    </source>
</evidence>